<feature type="compositionally biased region" description="Polar residues" evidence="1">
    <location>
        <begin position="165"/>
        <end position="183"/>
    </location>
</feature>
<dbReference type="GO" id="GO:0035091">
    <property type="term" value="F:phosphatidylinositol binding"/>
    <property type="evidence" value="ECO:0007669"/>
    <property type="project" value="TreeGrafter"/>
</dbReference>
<dbReference type="PANTHER" id="PTHR16484:SF17">
    <property type="entry name" value="BAZOOKA, ISOFORM B"/>
    <property type="match status" value="1"/>
</dbReference>
<protein>
    <submittedName>
        <fullName evidence="2">Uncharacterized protein</fullName>
    </submittedName>
</protein>
<feature type="region of interest" description="Disordered" evidence="1">
    <location>
        <begin position="146"/>
        <end position="183"/>
    </location>
</feature>
<dbReference type="GO" id="GO:0045197">
    <property type="term" value="P:establishment or maintenance of epithelial cell apical/basal polarity"/>
    <property type="evidence" value="ECO:0007669"/>
    <property type="project" value="TreeGrafter"/>
</dbReference>
<dbReference type="Proteomes" id="UP000625711">
    <property type="component" value="Unassembled WGS sequence"/>
</dbReference>
<feature type="non-terminal residue" evidence="2">
    <location>
        <position position="307"/>
    </location>
</feature>
<reference evidence="2" key="1">
    <citation type="submission" date="2020-08" db="EMBL/GenBank/DDBJ databases">
        <title>Genome sequencing and assembly of the red palm weevil Rhynchophorus ferrugineus.</title>
        <authorList>
            <person name="Dias G.B."/>
            <person name="Bergman C.M."/>
            <person name="Manee M."/>
        </authorList>
    </citation>
    <scope>NUCLEOTIDE SEQUENCE</scope>
    <source>
        <strain evidence="2">AA-2017</strain>
        <tissue evidence="2">Whole larva</tissue>
    </source>
</reference>
<feature type="region of interest" description="Disordered" evidence="1">
    <location>
        <begin position="1"/>
        <end position="52"/>
    </location>
</feature>
<dbReference type="GO" id="GO:0005938">
    <property type="term" value="C:cell cortex"/>
    <property type="evidence" value="ECO:0007669"/>
    <property type="project" value="TreeGrafter"/>
</dbReference>
<dbReference type="GO" id="GO:0000226">
    <property type="term" value="P:microtubule cytoskeleton organization"/>
    <property type="evidence" value="ECO:0007669"/>
    <property type="project" value="TreeGrafter"/>
</dbReference>
<evidence type="ECO:0000313" key="2">
    <source>
        <dbReference type="EMBL" id="KAF7275723.1"/>
    </source>
</evidence>
<feature type="region of interest" description="Disordered" evidence="1">
    <location>
        <begin position="257"/>
        <end position="283"/>
    </location>
</feature>
<dbReference type="OrthoDB" id="6264899at2759"/>
<feature type="non-terminal residue" evidence="2">
    <location>
        <position position="1"/>
    </location>
</feature>
<dbReference type="EMBL" id="JAACXV010009323">
    <property type="protein sequence ID" value="KAF7275723.1"/>
    <property type="molecule type" value="Genomic_DNA"/>
</dbReference>
<feature type="compositionally biased region" description="Basic and acidic residues" evidence="1">
    <location>
        <begin position="258"/>
        <end position="269"/>
    </location>
</feature>
<comment type="caution">
    <text evidence="2">The sequence shown here is derived from an EMBL/GenBank/DDBJ whole genome shotgun (WGS) entry which is preliminary data.</text>
</comment>
<dbReference type="GO" id="GO:0016324">
    <property type="term" value="C:apical plasma membrane"/>
    <property type="evidence" value="ECO:0007669"/>
    <property type="project" value="TreeGrafter"/>
</dbReference>
<dbReference type="GO" id="GO:0051660">
    <property type="term" value="P:establishment of centrosome localization"/>
    <property type="evidence" value="ECO:0007669"/>
    <property type="project" value="TreeGrafter"/>
</dbReference>
<dbReference type="GO" id="GO:0043296">
    <property type="term" value="C:apical junction complex"/>
    <property type="evidence" value="ECO:0007669"/>
    <property type="project" value="TreeGrafter"/>
</dbReference>
<name>A0A834ICW6_RHYFE</name>
<organism evidence="2 3">
    <name type="scientific">Rhynchophorus ferrugineus</name>
    <name type="common">Red palm weevil</name>
    <name type="synonym">Curculio ferrugineus</name>
    <dbReference type="NCBI Taxonomy" id="354439"/>
    <lineage>
        <taxon>Eukaryota</taxon>
        <taxon>Metazoa</taxon>
        <taxon>Ecdysozoa</taxon>
        <taxon>Arthropoda</taxon>
        <taxon>Hexapoda</taxon>
        <taxon>Insecta</taxon>
        <taxon>Pterygota</taxon>
        <taxon>Neoptera</taxon>
        <taxon>Endopterygota</taxon>
        <taxon>Coleoptera</taxon>
        <taxon>Polyphaga</taxon>
        <taxon>Cucujiformia</taxon>
        <taxon>Curculionidae</taxon>
        <taxon>Dryophthorinae</taxon>
        <taxon>Rhynchophorus</taxon>
    </lineage>
</organism>
<proteinExistence type="predicted"/>
<dbReference type="GO" id="GO:0007155">
    <property type="term" value="P:cell adhesion"/>
    <property type="evidence" value="ECO:0007669"/>
    <property type="project" value="TreeGrafter"/>
</dbReference>
<dbReference type="PANTHER" id="PTHR16484">
    <property type="entry name" value="PARTITIONING DEFECTIVE 3 RELATED"/>
    <property type="match status" value="1"/>
</dbReference>
<feature type="compositionally biased region" description="Basic and acidic residues" evidence="1">
    <location>
        <begin position="151"/>
        <end position="160"/>
    </location>
</feature>
<evidence type="ECO:0000313" key="3">
    <source>
        <dbReference type="Proteomes" id="UP000625711"/>
    </source>
</evidence>
<feature type="compositionally biased region" description="Low complexity" evidence="1">
    <location>
        <begin position="8"/>
        <end position="48"/>
    </location>
</feature>
<sequence length="307" mass="34032">KASSPGASRNRSNESLLNNSQELFNSQETSSEISGENSNSNASNGSANTVIYNPHQNGLMNNQLSPMHTWNPVLERLTGKPQLRNESYYKATHDTWSNSMMANSSFGNISMAEPVLIEDEYGSRMVPLQNQHQINVHMSNKMTHINGNVSENRKDHEPDGKASLVTGNGDKSTDSSSQTTLPNTDATYASQLSLENPQSFSRDAFGRQSMSEKRHATLDAKNTDTYQRTKKMREERTKKDTSLIRVGSVESVISVNRSSEHPEYADKLGELGPSLGMKKSSSLESLQTMVQELQMQEEGDPAYSYRG</sequence>
<dbReference type="GO" id="GO:0008104">
    <property type="term" value="P:intracellular protein localization"/>
    <property type="evidence" value="ECO:0007669"/>
    <property type="project" value="TreeGrafter"/>
</dbReference>
<dbReference type="InterPro" id="IPR052213">
    <property type="entry name" value="PAR3"/>
</dbReference>
<dbReference type="GO" id="GO:0030010">
    <property type="term" value="P:establishment of cell polarity"/>
    <property type="evidence" value="ECO:0007669"/>
    <property type="project" value="TreeGrafter"/>
</dbReference>
<keyword evidence="3" id="KW-1185">Reference proteome</keyword>
<dbReference type="GO" id="GO:0005912">
    <property type="term" value="C:adherens junction"/>
    <property type="evidence" value="ECO:0007669"/>
    <property type="project" value="TreeGrafter"/>
</dbReference>
<dbReference type="AlphaFoldDB" id="A0A834ICW6"/>
<evidence type="ECO:0000256" key="1">
    <source>
        <dbReference type="SAM" id="MobiDB-lite"/>
    </source>
</evidence>
<accession>A0A834ICW6</accession>
<gene>
    <name evidence="2" type="ORF">GWI33_011333</name>
</gene>